<gene>
    <name evidence="6" type="ORF">GCM10011386_45790</name>
</gene>
<proteinExistence type="inferred from homology"/>
<dbReference type="EMBL" id="BMIK01000029">
    <property type="protein sequence ID" value="GGC48419.1"/>
    <property type="molecule type" value="Genomic_DNA"/>
</dbReference>
<dbReference type="RefSeq" id="WP_188753805.1">
    <property type="nucleotide sequence ID" value="NZ_BMIK01000029.1"/>
</dbReference>
<dbReference type="Pfam" id="PF16344">
    <property type="entry name" value="FecR_C"/>
    <property type="match status" value="1"/>
</dbReference>
<dbReference type="NCBIfam" id="TIGR04056">
    <property type="entry name" value="OMP_RagA_SusC"/>
    <property type="match status" value="1"/>
</dbReference>
<dbReference type="InterPro" id="IPR023996">
    <property type="entry name" value="TonB-dep_OMP_SusC/RagA"/>
</dbReference>
<reference evidence="7" key="1">
    <citation type="journal article" date="2019" name="Int. J. Syst. Evol. Microbiol.">
        <title>The Global Catalogue of Microorganisms (GCM) 10K type strain sequencing project: providing services to taxonomists for standard genome sequencing and annotation.</title>
        <authorList>
            <consortium name="The Broad Institute Genomics Platform"/>
            <consortium name="The Broad Institute Genome Sequencing Center for Infectious Disease"/>
            <person name="Wu L."/>
            <person name="Ma J."/>
        </authorList>
    </citation>
    <scope>NUCLEOTIDE SEQUENCE [LARGE SCALE GENOMIC DNA]</scope>
    <source>
        <strain evidence="7">CGMCC 1.15342</strain>
    </source>
</reference>
<accession>A0ABQ1MWW2</accession>
<dbReference type="InterPro" id="IPR032508">
    <property type="entry name" value="FecR_C"/>
</dbReference>
<keyword evidence="1" id="KW-0812">Transmembrane</keyword>
<keyword evidence="1" id="KW-0813">Transport</keyword>
<dbReference type="PROSITE" id="PS52016">
    <property type="entry name" value="TONB_DEPENDENT_REC_3"/>
    <property type="match status" value="1"/>
</dbReference>
<keyword evidence="1" id="KW-0998">Cell outer membrane</keyword>
<comment type="similarity">
    <text evidence="1">Belongs to the TonB-dependent receptor family.</text>
</comment>
<dbReference type="NCBIfam" id="TIGR04057">
    <property type="entry name" value="SusC_RagA_signa"/>
    <property type="match status" value="1"/>
</dbReference>
<keyword evidence="1" id="KW-0472">Membrane</keyword>
<keyword evidence="3" id="KW-0732">Signal</keyword>
<name>A0ABQ1MWW2_9SPHI</name>
<evidence type="ECO:0000256" key="3">
    <source>
        <dbReference type="SAM" id="SignalP"/>
    </source>
</evidence>
<feature type="signal peptide" evidence="3">
    <location>
        <begin position="1"/>
        <end position="18"/>
    </location>
</feature>
<dbReference type="InterPro" id="IPR037066">
    <property type="entry name" value="Plug_dom_sf"/>
</dbReference>
<dbReference type="Proteomes" id="UP000597338">
    <property type="component" value="Unassembled WGS sequence"/>
</dbReference>
<evidence type="ECO:0000313" key="6">
    <source>
        <dbReference type="EMBL" id="GGC48419.1"/>
    </source>
</evidence>
<keyword evidence="1" id="KW-1134">Transmembrane beta strand</keyword>
<evidence type="ECO:0000259" key="4">
    <source>
        <dbReference type="Pfam" id="PF07715"/>
    </source>
</evidence>
<feature type="domain" description="Protein FecR C-terminal" evidence="5">
    <location>
        <begin position="30"/>
        <end position="94"/>
    </location>
</feature>
<evidence type="ECO:0000259" key="5">
    <source>
        <dbReference type="Pfam" id="PF16344"/>
    </source>
</evidence>
<comment type="subcellular location">
    <subcellularLocation>
        <location evidence="1">Cell outer membrane</location>
        <topology evidence="1">Multi-pass membrane protein</topology>
    </subcellularLocation>
</comment>
<evidence type="ECO:0000256" key="1">
    <source>
        <dbReference type="PROSITE-ProRule" id="PRU01360"/>
    </source>
</evidence>
<dbReference type="Pfam" id="PF07715">
    <property type="entry name" value="Plug"/>
    <property type="match status" value="1"/>
</dbReference>
<feature type="region of interest" description="Disordered" evidence="2">
    <location>
        <begin position="102"/>
        <end position="123"/>
    </location>
</feature>
<feature type="domain" description="TonB-dependent receptor plug" evidence="4">
    <location>
        <begin position="206"/>
        <end position="313"/>
    </location>
</feature>
<comment type="caution">
    <text evidence="6">The sequence shown here is derived from an EMBL/GenBank/DDBJ whole genome shotgun (WGS) entry which is preliminary data.</text>
</comment>
<organism evidence="6 7">
    <name type="scientific">Parapedobacter defluvii</name>
    <dbReference type="NCBI Taxonomy" id="2045106"/>
    <lineage>
        <taxon>Bacteria</taxon>
        <taxon>Pseudomonadati</taxon>
        <taxon>Bacteroidota</taxon>
        <taxon>Sphingobacteriia</taxon>
        <taxon>Sphingobacteriales</taxon>
        <taxon>Sphingobacteriaceae</taxon>
        <taxon>Parapedobacter</taxon>
    </lineage>
</organism>
<dbReference type="InterPro" id="IPR023997">
    <property type="entry name" value="TonB-dep_OMP_SusC/RagA_CS"/>
</dbReference>
<dbReference type="InterPro" id="IPR039426">
    <property type="entry name" value="TonB-dep_rcpt-like"/>
</dbReference>
<dbReference type="Pfam" id="PF13715">
    <property type="entry name" value="CarbopepD_reg_2"/>
    <property type="match status" value="1"/>
</dbReference>
<keyword evidence="7" id="KW-1185">Reference proteome</keyword>
<dbReference type="InterPro" id="IPR008969">
    <property type="entry name" value="CarboxyPept-like_regulatory"/>
</dbReference>
<dbReference type="InterPro" id="IPR012910">
    <property type="entry name" value="Plug_dom"/>
</dbReference>
<dbReference type="Gene3D" id="3.55.50.30">
    <property type="match status" value="1"/>
</dbReference>
<dbReference type="Gene3D" id="2.60.40.1120">
    <property type="entry name" value="Carboxypeptidase-like, regulatory domain"/>
    <property type="match status" value="1"/>
</dbReference>
<dbReference type="SUPFAM" id="SSF56935">
    <property type="entry name" value="Porins"/>
    <property type="match status" value="1"/>
</dbReference>
<dbReference type="Gene3D" id="2.170.130.10">
    <property type="entry name" value="TonB-dependent receptor, plug domain"/>
    <property type="match status" value="1"/>
</dbReference>
<dbReference type="SUPFAM" id="SSF49464">
    <property type="entry name" value="Carboxypeptidase regulatory domain-like"/>
    <property type="match status" value="1"/>
</dbReference>
<evidence type="ECO:0000313" key="7">
    <source>
        <dbReference type="Proteomes" id="UP000597338"/>
    </source>
</evidence>
<feature type="chain" id="PRO_5046342852" evidence="3">
    <location>
        <begin position="19"/>
        <end position="1094"/>
    </location>
</feature>
<evidence type="ECO:0000256" key="2">
    <source>
        <dbReference type="SAM" id="MobiDB-lite"/>
    </source>
</evidence>
<sequence>MMKLTIVLTLLFVLNATAESYSQQISLKATNRPLAEVMEDIQTQSGFPFILRGKEQAETRISVNLSKASLEEAMNAITKNQPFEWLIQDNTIIVKNSEQHAPGENVMRRPPHQQSASGRVTDIDGSPLQGVTVTVIGTSRSTATDENGYYTIQASSSETLRFSLVGFTEMEVNLIRLEAVDVTMEQDLSELEEVVVLGFGQSQKKIAQTGSIASVSTKELRQSPVANVTNALAGRLPGLITLQRSGEPGYDNSDLLIRGRSTFNNTSPLVTIDGVQKDYASINLLDVNEIENITILKDASATALYGVKGANGVIIITTRRGKEGPAAIQVTTQTAIQTPTRLPQILGSYDYALLSNEAYRNDNPQGTLLPYSEIALEAYRTGINPLKYPDVNWMEEALKPSLLTQSNFNISGGSPRTRYFVNIGYTDQDGIYRAEKQPKYDPNVSFKRYNFRSNVDVDFDDDFTMSLNLFGAIENSRYPRSTAAELFDMLQKVTPNAFPIRYPTGYYAQTPALLNPFYWLNTQGYSENFNSSLSGMLSVTRKLNFITEGLSIKGNYSFDGYFRNRFTRTRSERAAYYSGTGDYADPANYTYTGEDLPLSAPSSSFGQNRDIWMDVSLNYVRSLGNHNITGMLLANRTQKVLGGQIPFVSQGLVSRITYDYRSKYFAEFNAGYNGTDNFAKGNRYGFFPAISAAWVVSDEEFLRDNPVLSLLKIRGSFGLTGNDQLNGRRWLFISEFNDLSGYNFGDPLTWMSGVGEGAIANPSVTWEVAHKTNIGVEMKLWTDLIDLNIDLFHEKRNDILITRGSVPSIIGIPGGNLAPVNFGATENKGFEIELNHRKRIGQVNYFIRGNASFARNKIIFMDEEPKPYPYLSLTGRPLGQFFGLTANGFFNSMEEIQQSAQQFGQIIPGDLRYIDLNGDQFIDPNDAGPIGKSDVPEMFYGLALGINWKNLDVSCLFQGASGFNVMLSDQAAYEFVEGRNVLKHHLGRWTSETAATATYPVLHYGFNNNNHRPSSFFLKDASYIRLKNAEVGYTFRNIQLTKNKGLSAVRLYTNGMNLITWDRIGGSYDPETRSGSGNNYPQQRVYNFGASVTF</sequence>
<protein>
    <submittedName>
        <fullName evidence="6">SusC/RagA family TonB-linked outer membrane protein</fullName>
    </submittedName>
</protein>